<dbReference type="EMBL" id="CM000842">
    <property type="protein sequence ID" value="KRH40247.1"/>
    <property type="molecule type" value="Genomic_DNA"/>
</dbReference>
<evidence type="ECO:0000256" key="1">
    <source>
        <dbReference type="SAM" id="MobiDB-lite"/>
    </source>
</evidence>
<accession>A0A0R0ICZ4</accession>
<reference evidence="2 3" key="1">
    <citation type="journal article" date="2010" name="Nature">
        <title>Genome sequence of the palaeopolyploid soybean.</title>
        <authorList>
            <person name="Schmutz J."/>
            <person name="Cannon S.B."/>
            <person name="Schlueter J."/>
            <person name="Ma J."/>
            <person name="Mitros T."/>
            <person name="Nelson W."/>
            <person name="Hyten D.L."/>
            <person name="Song Q."/>
            <person name="Thelen J.J."/>
            <person name="Cheng J."/>
            <person name="Xu D."/>
            <person name="Hellsten U."/>
            <person name="May G.D."/>
            <person name="Yu Y."/>
            <person name="Sakurai T."/>
            <person name="Umezawa T."/>
            <person name="Bhattacharyya M.K."/>
            <person name="Sandhu D."/>
            <person name="Valliyodan B."/>
            <person name="Lindquist E."/>
            <person name="Peto M."/>
            <person name="Grant D."/>
            <person name="Shu S."/>
            <person name="Goodstein D."/>
            <person name="Barry K."/>
            <person name="Futrell-Griggs M."/>
            <person name="Abernathy B."/>
            <person name="Du J."/>
            <person name="Tian Z."/>
            <person name="Zhu L."/>
            <person name="Gill N."/>
            <person name="Joshi T."/>
            <person name="Libault M."/>
            <person name="Sethuraman A."/>
            <person name="Zhang X.-C."/>
            <person name="Shinozaki K."/>
            <person name="Nguyen H.T."/>
            <person name="Wing R.A."/>
            <person name="Cregan P."/>
            <person name="Specht J."/>
            <person name="Grimwood J."/>
            <person name="Rokhsar D."/>
            <person name="Stacey G."/>
            <person name="Shoemaker R.C."/>
            <person name="Jackson S.A."/>
        </authorList>
    </citation>
    <scope>NUCLEOTIDE SEQUENCE</scope>
    <source>
        <strain evidence="3">cv. Williams 82</strain>
        <tissue evidence="2">Callus</tissue>
    </source>
</reference>
<dbReference type="Proteomes" id="UP000008827">
    <property type="component" value="Chromosome 9"/>
</dbReference>
<evidence type="ECO:0000313" key="2">
    <source>
        <dbReference type="EMBL" id="KRH40247.1"/>
    </source>
</evidence>
<dbReference type="InParanoid" id="A0A0R0ICZ4"/>
<proteinExistence type="predicted"/>
<keyword evidence="4" id="KW-1185">Reference proteome</keyword>
<reference evidence="3" key="2">
    <citation type="submission" date="2018-02" db="UniProtKB">
        <authorList>
            <consortium name="EnsemblPlants"/>
        </authorList>
    </citation>
    <scope>IDENTIFICATION</scope>
    <source>
        <strain evidence="3">Williams 82</strain>
    </source>
</reference>
<evidence type="ECO:0000313" key="3">
    <source>
        <dbReference type="EnsemblPlants" id="KRH40247"/>
    </source>
</evidence>
<feature type="region of interest" description="Disordered" evidence="1">
    <location>
        <begin position="23"/>
        <end position="59"/>
    </location>
</feature>
<dbReference type="Gramene" id="KRH40247">
    <property type="protein sequence ID" value="KRH40247"/>
    <property type="gene ID" value="GLYMA_09G246900"/>
</dbReference>
<dbReference type="EnsemblPlants" id="KRH40247">
    <property type="protein sequence ID" value="KRH40247"/>
    <property type="gene ID" value="GLYMA_09G246900"/>
</dbReference>
<organism evidence="2">
    <name type="scientific">Glycine max</name>
    <name type="common">Soybean</name>
    <name type="synonym">Glycine hispida</name>
    <dbReference type="NCBI Taxonomy" id="3847"/>
    <lineage>
        <taxon>Eukaryota</taxon>
        <taxon>Viridiplantae</taxon>
        <taxon>Streptophyta</taxon>
        <taxon>Embryophyta</taxon>
        <taxon>Tracheophyta</taxon>
        <taxon>Spermatophyta</taxon>
        <taxon>Magnoliopsida</taxon>
        <taxon>eudicotyledons</taxon>
        <taxon>Gunneridae</taxon>
        <taxon>Pentapetalae</taxon>
        <taxon>rosids</taxon>
        <taxon>fabids</taxon>
        <taxon>Fabales</taxon>
        <taxon>Fabaceae</taxon>
        <taxon>Papilionoideae</taxon>
        <taxon>50 kb inversion clade</taxon>
        <taxon>NPAAA clade</taxon>
        <taxon>indigoferoid/millettioid clade</taxon>
        <taxon>Phaseoleae</taxon>
        <taxon>Glycine</taxon>
        <taxon>Glycine subgen. Soja</taxon>
    </lineage>
</organism>
<reference evidence="2" key="3">
    <citation type="submission" date="2018-07" db="EMBL/GenBank/DDBJ databases">
        <title>WGS assembly of Glycine max.</title>
        <authorList>
            <person name="Schmutz J."/>
            <person name="Cannon S."/>
            <person name="Schlueter J."/>
            <person name="Ma J."/>
            <person name="Mitros T."/>
            <person name="Nelson W."/>
            <person name="Hyten D."/>
            <person name="Song Q."/>
            <person name="Thelen J."/>
            <person name="Cheng J."/>
            <person name="Xu D."/>
            <person name="Hellsten U."/>
            <person name="May G."/>
            <person name="Yu Y."/>
            <person name="Sakurai T."/>
            <person name="Umezawa T."/>
            <person name="Bhattacharyya M."/>
            <person name="Sandhu D."/>
            <person name="Valliyodan B."/>
            <person name="Lindquist E."/>
            <person name="Peto M."/>
            <person name="Grant D."/>
            <person name="Shu S."/>
            <person name="Goodstein D."/>
            <person name="Barry K."/>
            <person name="Futrell-Griggs M."/>
            <person name="Abernathy B."/>
            <person name="Du J."/>
            <person name="Tian Z."/>
            <person name="Zhu L."/>
            <person name="Gill N."/>
            <person name="Joshi T."/>
            <person name="Libault M."/>
            <person name="Sethuraman A."/>
            <person name="Zhang X."/>
            <person name="Shinozaki K."/>
            <person name="Nguyen H."/>
            <person name="Wing R."/>
            <person name="Cregan P."/>
            <person name="Specht J."/>
            <person name="Grimwood J."/>
            <person name="Rokhsar D."/>
            <person name="Stacey G."/>
            <person name="Shoemaker R."/>
            <person name="Jackson S."/>
        </authorList>
    </citation>
    <scope>NUCLEOTIDE SEQUENCE</scope>
    <source>
        <tissue evidence="2">Callus</tissue>
    </source>
</reference>
<gene>
    <name evidence="2" type="ORF">GLYMA_09G246900</name>
</gene>
<evidence type="ECO:0000313" key="4">
    <source>
        <dbReference type="Proteomes" id="UP000008827"/>
    </source>
</evidence>
<protein>
    <submittedName>
        <fullName evidence="2 3">Uncharacterized protein</fullName>
    </submittedName>
</protein>
<sequence length="59" mass="6947">MEDSLENWISQLEMEEYDDVLNESHHGSFDEQEFLREILEEQPENLSPQRETSAAPAPR</sequence>
<dbReference type="AlphaFoldDB" id="A0A0R0ICZ4"/>
<name>A0A0R0ICZ4_SOYBN</name>
<feature type="compositionally biased region" description="Basic and acidic residues" evidence="1">
    <location>
        <begin position="23"/>
        <end position="39"/>
    </location>
</feature>